<accession>A0A2M8NZI6</accession>
<dbReference type="EMBL" id="PGTK01000007">
    <property type="protein sequence ID" value="PJF30715.1"/>
    <property type="molecule type" value="Genomic_DNA"/>
</dbReference>
<dbReference type="PANTHER" id="PTHR43830:SF3">
    <property type="entry name" value="PROTEIN PSP1"/>
    <property type="match status" value="1"/>
</dbReference>
<evidence type="ECO:0000313" key="3">
    <source>
        <dbReference type="EMBL" id="PJF30715.1"/>
    </source>
</evidence>
<feature type="domain" description="PSP1 C-terminal" evidence="2">
    <location>
        <begin position="67"/>
        <end position="155"/>
    </location>
</feature>
<gene>
    <name evidence="3" type="ORF">CUN51_06945</name>
</gene>
<name>A0A2M8NZI6_9CHLR</name>
<evidence type="ECO:0000256" key="1">
    <source>
        <dbReference type="SAM" id="MobiDB-lite"/>
    </source>
</evidence>
<evidence type="ECO:0000313" key="4">
    <source>
        <dbReference type="Proteomes" id="UP000228921"/>
    </source>
</evidence>
<dbReference type="Proteomes" id="UP000228921">
    <property type="component" value="Unassembled WGS sequence"/>
</dbReference>
<protein>
    <submittedName>
        <fullName evidence="3">Stage 0 sporulation family protein</fullName>
    </submittedName>
</protein>
<proteinExistence type="predicted"/>
<dbReference type="PROSITE" id="PS51411">
    <property type="entry name" value="PSP1_C"/>
    <property type="match status" value="1"/>
</dbReference>
<dbReference type="InterPro" id="IPR047767">
    <property type="entry name" value="PSP1-like"/>
</dbReference>
<sequence length="323" mass="35904">MTESVPVAPTRVAAVRFQRVGKLYHFDCSALPDLMVGDHVIVETVRGEQMGEIAALYPPEEGRTDYKPILRLATARDLLLKQMWEAKQLEALIECREIAAQLGGYEQCKFLAAQYSYNGEILTILYATEDNKLNVNRLKNALSAHFPSRVDLRQVGPRDVAKLIGGMGACGIPRCCSTFLTEFSPISIKMAKVQGISLNPSEITGMCGRLRCCLVYEYEQYVEARQALPKRNKRVRTPHGEGKVLDVHPLQDAVTVLIGEARYIVKREDLVPLDELEALQKKAQGGCTRHESGGCTCGAKRAQPAPTDDSEEDDDFEDSDSWE</sequence>
<dbReference type="Pfam" id="PF04468">
    <property type="entry name" value="PSP1"/>
    <property type="match status" value="1"/>
</dbReference>
<dbReference type="NCBIfam" id="NF041131">
    <property type="entry name" value="RicT_YaaT_fam"/>
    <property type="match status" value="1"/>
</dbReference>
<dbReference type="AlphaFoldDB" id="A0A2M8NZI6"/>
<dbReference type="GO" id="GO:0005737">
    <property type="term" value="C:cytoplasm"/>
    <property type="evidence" value="ECO:0007669"/>
    <property type="project" value="TreeGrafter"/>
</dbReference>
<evidence type="ECO:0000259" key="2">
    <source>
        <dbReference type="PROSITE" id="PS51411"/>
    </source>
</evidence>
<reference evidence="3 4" key="1">
    <citation type="submission" date="2017-11" db="EMBL/GenBank/DDBJ databases">
        <title>Evolution of Phototrophy in the Chloroflexi Phylum Driven by Horizontal Gene Transfer.</title>
        <authorList>
            <person name="Ward L.M."/>
            <person name="Hemp J."/>
            <person name="Shih P.M."/>
            <person name="Mcglynn S.E."/>
            <person name="Fischer W."/>
        </authorList>
    </citation>
    <scope>NUCLEOTIDE SEQUENCE [LARGE SCALE GENOMIC DNA]</scope>
    <source>
        <strain evidence="3">CP2_2F</strain>
    </source>
</reference>
<dbReference type="InterPro" id="IPR007557">
    <property type="entry name" value="PSP1_C"/>
</dbReference>
<dbReference type="PANTHER" id="PTHR43830">
    <property type="entry name" value="PROTEIN PSP1"/>
    <property type="match status" value="1"/>
</dbReference>
<organism evidence="3 4">
    <name type="scientific">Candidatus Thermofonsia Clade 1 bacterium</name>
    <dbReference type="NCBI Taxonomy" id="2364210"/>
    <lineage>
        <taxon>Bacteria</taxon>
        <taxon>Bacillati</taxon>
        <taxon>Chloroflexota</taxon>
        <taxon>Candidatus Thermofontia</taxon>
        <taxon>Candidatus Thermofonsia Clade 1</taxon>
    </lineage>
</organism>
<feature type="region of interest" description="Disordered" evidence="1">
    <location>
        <begin position="285"/>
        <end position="323"/>
    </location>
</feature>
<feature type="compositionally biased region" description="Acidic residues" evidence="1">
    <location>
        <begin position="308"/>
        <end position="323"/>
    </location>
</feature>
<comment type="caution">
    <text evidence="3">The sequence shown here is derived from an EMBL/GenBank/DDBJ whole genome shotgun (WGS) entry which is preliminary data.</text>
</comment>